<reference evidence="1 2" key="1">
    <citation type="submission" date="2018-11" db="EMBL/GenBank/DDBJ databases">
        <authorList>
            <consortium name="Pathogen Informatics"/>
        </authorList>
    </citation>
    <scope>NUCLEOTIDE SEQUENCE [LARGE SCALE GENOMIC DNA]</scope>
    <source>
        <strain>Denwood</strain>
        <strain evidence="2">Zambia</strain>
    </source>
</reference>
<organism evidence="1 2">
    <name type="scientific">Schistosoma mattheei</name>
    <dbReference type="NCBI Taxonomy" id="31246"/>
    <lineage>
        <taxon>Eukaryota</taxon>
        <taxon>Metazoa</taxon>
        <taxon>Spiralia</taxon>
        <taxon>Lophotrochozoa</taxon>
        <taxon>Platyhelminthes</taxon>
        <taxon>Trematoda</taxon>
        <taxon>Digenea</taxon>
        <taxon>Strigeidida</taxon>
        <taxon>Schistosomatoidea</taxon>
        <taxon>Schistosomatidae</taxon>
        <taxon>Schistosoma</taxon>
    </lineage>
</organism>
<sequence>MKQESLKMNFDKIHSSILTIQEKQYHFINSYEQQLNNALINQDKQNDLYQRKLNKLTYERRQTDMRILSLTEEVKQKDLQNNELKTIKDQLLLSPIR</sequence>
<protein>
    <submittedName>
        <fullName evidence="1">Uncharacterized protein</fullName>
    </submittedName>
</protein>
<dbReference type="AlphaFoldDB" id="A0A183PYZ2"/>
<keyword evidence="2" id="KW-1185">Reference proteome</keyword>
<evidence type="ECO:0000313" key="2">
    <source>
        <dbReference type="Proteomes" id="UP000269396"/>
    </source>
</evidence>
<name>A0A183PYZ2_9TREM</name>
<dbReference type="EMBL" id="UZAL01042594">
    <property type="protein sequence ID" value="VDP80222.1"/>
    <property type="molecule type" value="Genomic_DNA"/>
</dbReference>
<accession>A0A183PYZ2</accession>
<gene>
    <name evidence="1" type="ORF">SMTD_LOCUS19578</name>
</gene>
<evidence type="ECO:0000313" key="1">
    <source>
        <dbReference type="EMBL" id="VDP80222.1"/>
    </source>
</evidence>
<proteinExistence type="predicted"/>
<dbReference type="Proteomes" id="UP000269396">
    <property type="component" value="Unassembled WGS sequence"/>
</dbReference>